<organism evidence="1 2">
    <name type="scientific">Novosphingobium anseongense</name>
    <dbReference type="NCBI Taxonomy" id="3133436"/>
    <lineage>
        <taxon>Bacteria</taxon>
        <taxon>Pseudomonadati</taxon>
        <taxon>Pseudomonadota</taxon>
        <taxon>Alphaproteobacteria</taxon>
        <taxon>Sphingomonadales</taxon>
        <taxon>Sphingomonadaceae</taxon>
        <taxon>Novosphingobium</taxon>
    </lineage>
</organism>
<keyword evidence="2" id="KW-1185">Reference proteome</keyword>
<dbReference type="Gene3D" id="3.10.180.10">
    <property type="entry name" value="2,3-Dihydroxybiphenyl 1,2-Dioxygenase, domain 1"/>
    <property type="match status" value="1"/>
</dbReference>
<dbReference type="SUPFAM" id="SSF54593">
    <property type="entry name" value="Glyoxalase/Bleomycin resistance protein/Dihydroxybiphenyl dioxygenase"/>
    <property type="match status" value="1"/>
</dbReference>
<protein>
    <submittedName>
        <fullName evidence="1">VOC family protein</fullName>
    </submittedName>
</protein>
<dbReference type="RefSeq" id="WP_339589226.1">
    <property type="nucleotide sequence ID" value="NZ_JBBHJZ010000006.1"/>
</dbReference>
<dbReference type="InterPro" id="IPR029068">
    <property type="entry name" value="Glyas_Bleomycin-R_OHBP_Dase"/>
</dbReference>
<evidence type="ECO:0000313" key="2">
    <source>
        <dbReference type="Proteomes" id="UP001361239"/>
    </source>
</evidence>
<evidence type="ECO:0000313" key="1">
    <source>
        <dbReference type="EMBL" id="MEJ5979290.1"/>
    </source>
</evidence>
<gene>
    <name evidence="1" type="ORF">WG901_21735</name>
</gene>
<dbReference type="Pfam" id="PF13669">
    <property type="entry name" value="Glyoxalase_4"/>
    <property type="match status" value="1"/>
</dbReference>
<sequence length="162" mass="17600">MSLKGQYQNGYVTHDIDRAMELAGTSFRLGPFSAFDVEMVAKTPTGEKTSKLRVATAWAGATQVELIQPVGGFVEPYLPFLPADPADAVPRLHHIAVRREDPASMRAEAEAMGLPLAFSSEGAGISCIFLDARQRLGHFFEFVTASPEGWQLLGWPKGLVLP</sequence>
<proteinExistence type="predicted"/>
<reference evidence="1 2" key="1">
    <citation type="submission" date="2024-03" db="EMBL/GenBank/DDBJ databases">
        <authorList>
            <person name="Jo J.-H."/>
        </authorList>
    </citation>
    <scope>NUCLEOTIDE SEQUENCE [LARGE SCALE GENOMIC DNA]</scope>
    <source>
        <strain evidence="1 2">PS1R-30</strain>
    </source>
</reference>
<name>A0ABU8S1R0_9SPHN</name>
<dbReference type="Proteomes" id="UP001361239">
    <property type="component" value="Unassembled WGS sequence"/>
</dbReference>
<comment type="caution">
    <text evidence="1">The sequence shown here is derived from an EMBL/GenBank/DDBJ whole genome shotgun (WGS) entry which is preliminary data.</text>
</comment>
<accession>A0ABU8S1R0</accession>
<dbReference type="EMBL" id="JBBHJZ010000006">
    <property type="protein sequence ID" value="MEJ5979290.1"/>
    <property type="molecule type" value="Genomic_DNA"/>
</dbReference>